<reference evidence="8 9" key="1">
    <citation type="submission" date="2016-04" db="EMBL/GenBank/DDBJ databases">
        <title>Genome sequence of Clostridium magnum DSM 2767.</title>
        <authorList>
            <person name="Poehlein A."/>
            <person name="Uhlig R."/>
            <person name="Fischer R."/>
            <person name="Bahl H."/>
            <person name="Daniel R."/>
        </authorList>
    </citation>
    <scope>NUCLEOTIDE SEQUENCE [LARGE SCALE GENOMIC DNA]</scope>
    <source>
        <strain evidence="8 9">DSM 2767</strain>
    </source>
</reference>
<evidence type="ECO:0000313" key="9">
    <source>
        <dbReference type="Proteomes" id="UP000076603"/>
    </source>
</evidence>
<comment type="subunit">
    <text evidence="2 5">Homopentamer.</text>
</comment>
<protein>
    <recommendedName>
        <fullName evidence="5">Flagellar hook-associated protein 2</fullName>
        <shortName evidence="5">HAP2</shortName>
    </recommendedName>
    <alternativeName>
        <fullName evidence="5">Flagellar cap protein</fullName>
    </alternativeName>
</protein>
<dbReference type="InterPro" id="IPR010809">
    <property type="entry name" value="FliD_C"/>
</dbReference>
<dbReference type="EMBL" id="LWAE01000012">
    <property type="protein sequence ID" value="KZL89037.1"/>
    <property type="molecule type" value="Genomic_DNA"/>
</dbReference>
<dbReference type="Pfam" id="PF07195">
    <property type="entry name" value="FliD_C"/>
    <property type="match status" value="2"/>
</dbReference>
<dbReference type="PANTHER" id="PTHR30288">
    <property type="entry name" value="FLAGELLAR CAP/ASSEMBLY PROTEIN FLID"/>
    <property type="match status" value="1"/>
</dbReference>
<accession>A0A162QVS2</accession>
<dbReference type="OrthoDB" id="2045233at2"/>
<comment type="subcellular location">
    <subcellularLocation>
        <location evidence="5">Secreted</location>
    </subcellularLocation>
    <subcellularLocation>
        <location evidence="5">Bacterial flagellum</location>
    </subcellularLocation>
</comment>
<dbReference type="GO" id="GO:0009421">
    <property type="term" value="C:bacterial-type flagellum filament cap"/>
    <property type="evidence" value="ECO:0007669"/>
    <property type="project" value="InterPro"/>
</dbReference>
<sequence>MYISNMVKVYSYYSRLWNNNGSTSNVPMVNSINQVVKSGYSNTESSSSTANNMSRLTSALTLKKDAEDLVNSAKKITNNTNSGTFAQKSASSEDSTKVTATAENGVYNTVYQIKVDQIATAQVNTGGAVDKNQISSVQAGTNTITIAAAGKSKDISFSVTAGDSNEAVLNKMAKAINDSQAGVKAVVVKNSSNNNINLQLTSDKTGTNNIFSITDKTGNAVASTGIDNISSKAVDAKYEINNVSYTANSNDVTTDRGRVTFTLKNSTTEAVKVTVKQDSSKIAEDINDFVESYNNLIEATNSNGMNNSNALKGITSLIDRNKSSLEKMGITINEDHTLSVDNKKLNDKIENDIKTVKDTFNGYQRVAVKIEYYSDSIARNPFTAAGVNILDVYNKSLIASYSYINEGSILNLYR</sequence>
<feature type="domain" description="Flagellar hook-associated protein 2 N-terminal" evidence="6">
    <location>
        <begin position="50"/>
        <end position="122"/>
    </location>
</feature>
<gene>
    <name evidence="8" type="primary">fliD</name>
    <name evidence="8" type="ORF">CLMAG_57350</name>
</gene>
<keyword evidence="9" id="KW-1185">Reference proteome</keyword>
<dbReference type="InterPro" id="IPR040026">
    <property type="entry name" value="FliD"/>
</dbReference>
<dbReference type="STRING" id="1121326.CLMAG_57350"/>
<keyword evidence="8" id="KW-0282">Flagellum</keyword>
<evidence type="ECO:0000256" key="2">
    <source>
        <dbReference type="ARBA" id="ARBA00011255"/>
    </source>
</evidence>
<dbReference type="RefSeq" id="WP_066630299.1">
    <property type="nucleotide sequence ID" value="NZ_FQXL01000020.1"/>
</dbReference>
<dbReference type="InterPro" id="IPR003481">
    <property type="entry name" value="FliD_N"/>
</dbReference>
<feature type="domain" description="Flagellar hook-associated protein 2 C-terminal" evidence="7">
    <location>
        <begin position="319"/>
        <end position="363"/>
    </location>
</feature>
<dbReference type="GO" id="GO:0009424">
    <property type="term" value="C:bacterial-type flagellum hook"/>
    <property type="evidence" value="ECO:0007669"/>
    <property type="project" value="UniProtKB-UniRule"/>
</dbReference>
<proteinExistence type="inferred from homology"/>
<evidence type="ECO:0000259" key="6">
    <source>
        <dbReference type="Pfam" id="PF02465"/>
    </source>
</evidence>
<feature type="domain" description="Flagellar hook-associated protein 2 C-terminal" evidence="7">
    <location>
        <begin position="233"/>
        <end position="304"/>
    </location>
</feature>
<evidence type="ECO:0000256" key="5">
    <source>
        <dbReference type="RuleBase" id="RU362066"/>
    </source>
</evidence>
<dbReference type="GO" id="GO:0071973">
    <property type="term" value="P:bacterial-type flagellum-dependent cell motility"/>
    <property type="evidence" value="ECO:0007669"/>
    <property type="project" value="TreeGrafter"/>
</dbReference>
<dbReference type="PATRIC" id="fig|1121326.3.peg.5793"/>
<evidence type="ECO:0000256" key="1">
    <source>
        <dbReference type="ARBA" id="ARBA00009764"/>
    </source>
</evidence>
<keyword evidence="3" id="KW-0175">Coiled coil</keyword>
<comment type="caution">
    <text evidence="8">The sequence shown here is derived from an EMBL/GenBank/DDBJ whole genome shotgun (WGS) entry which is preliminary data.</text>
</comment>
<dbReference type="Proteomes" id="UP000076603">
    <property type="component" value="Unassembled WGS sequence"/>
</dbReference>
<keyword evidence="5" id="KW-0964">Secreted</keyword>
<evidence type="ECO:0000256" key="3">
    <source>
        <dbReference type="ARBA" id="ARBA00023054"/>
    </source>
</evidence>
<evidence type="ECO:0000259" key="7">
    <source>
        <dbReference type="Pfam" id="PF07195"/>
    </source>
</evidence>
<dbReference type="GO" id="GO:0007155">
    <property type="term" value="P:cell adhesion"/>
    <property type="evidence" value="ECO:0007669"/>
    <property type="project" value="InterPro"/>
</dbReference>
<evidence type="ECO:0000313" key="8">
    <source>
        <dbReference type="EMBL" id="KZL89037.1"/>
    </source>
</evidence>
<comment type="similarity">
    <text evidence="1 5">Belongs to the FliD family.</text>
</comment>
<keyword evidence="8" id="KW-0969">Cilium</keyword>
<dbReference type="Pfam" id="PF02465">
    <property type="entry name" value="FliD_N"/>
    <property type="match status" value="1"/>
</dbReference>
<comment type="function">
    <text evidence="5">Required for morphogenesis and for the elongation of the flagellar filament by facilitating polymerization of the flagellin monomers at the tip of growing filament. Forms a capping structure, which prevents flagellin subunits (transported through the central channel of the flagellum) from leaking out without polymerization at the distal end.</text>
</comment>
<keyword evidence="8" id="KW-0966">Cell projection</keyword>
<evidence type="ECO:0000256" key="4">
    <source>
        <dbReference type="ARBA" id="ARBA00023143"/>
    </source>
</evidence>
<dbReference type="GO" id="GO:0005576">
    <property type="term" value="C:extracellular region"/>
    <property type="evidence" value="ECO:0007669"/>
    <property type="project" value="UniProtKB-SubCell"/>
</dbReference>
<organism evidence="8 9">
    <name type="scientific">Clostridium magnum DSM 2767</name>
    <dbReference type="NCBI Taxonomy" id="1121326"/>
    <lineage>
        <taxon>Bacteria</taxon>
        <taxon>Bacillati</taxon>
        <taxon>Bacillota</taxon>
        <taxon>Clostridia</taxon>
        <taxon>Eubacteriales</taxon>
        <taxon>Clostridiaceae</taxon>
        <taxon>Clostridium</taxon>
    </lineage>
</organism>
<dbReference type="AlphaFoldDB" id="A0A162QVS2"/>
<name>A0A162QVS2_9CLOT</name>
<dbReference type="PANTHER" id="PTHR30288:SF0">
    <property type="entry name" value="FLAGELLAR HOOK-ASSOCIATED PROTEIN 2"/>
    <property type="match status" value="1"/>
</dbReference>
<keyword evidence="4 5" id="KW-0975">Bacterial flagellum</keyword>